<evidence type="ECO:0000256" key="3">
    <source>
        <dbReference type="ARBA" id="ARBA00022694"/>
    </source>
</evidence>
<keyword evidence="8" id="KW-0694">RNA-binding</keyword>
<evidence type="ECO:0000256" key="1">
    <source>
        <dbReference type="ARBA" id="ARBA00001946"/>
    </source>
</evidence>
<dbReference type="EMBL" id="JANIDY010000002">
    <property type="protein sequence ID" value="MCX5618242.1"/>
    <property type="molecule type" value="Genomic_DNA"/>
</dbReference>
<keyword evidence="5" id="KW-0479">Metal-binding</keyword>
<keyword evidence="7" id="KW-0460">Magnesium</keyword>
<evidence type="ECO:0000256" key="4">
    <source>
        <dbReference type="ARBA" id="ARBA00022695"/>
    </source>
</evidence>
<feature type="domain" description="tRNA nucleotidyltransferase/poly(A) polymerase RNA and SrmB- binding" evidence="10">
    <location>
        <begin position="193"/>
        <end position="246"/>
    </location>
</feature>
<evidence type="ECO:0000256" key="7">
    <source>
        <dbReference type="ARBA" id="ARBA00022842"/>
    </source>
</evidence>
<evidence type="ECO:0000256" key="5">
    <source>
        <dbReference type="ARBA" id="ARBA00022723"/>
    </source>
</evidence>
<dbReference type="Gene3D" id="3.30.460.10">
    <property type="entry name" value="Beta Polymerase, domain 2"/>
    <property type="match status" value="1"/>
</dbReference>
<evidence type="ECO:0000256" key="8">
    <source>
        <dbReference type="RuleBase" id="RU003953"/>
    </source>
</evidence>
<accession>A0ABT3WKC4</accession>
<feature type="domain" description="Poly A polymerase head" evidence="9">
    <location>
        <begin position="36"/>
        <end position="158"/>
    </location>
</feature>
<dbReference type="InterPro" id="IPR002646">
    <property type="entry name" value="PolA_pol_head_dom"/>
</dbReference>
<reference evidence="11" key="1">
    <citation type="submission" date="2022-07" db="EMBL/GenBank/DDBJ databases">
        <title>Bombella genomes.</title>
        <authorList>
            <person name="Harer L."/>
            <person name="Styblova S."/>
            <person name="Ehrmann M."/>
        </authorList>
    </citation>
    <scope>NUCLEOTIDE SEQUENCE</scope>
    <source>
        <strain evidence="11">TMW 2.2543</strain>
    </source>
</reference>
<dbReference type="RefSeq" id="WP_266116736.1">
    <property type="nucleotide sequence ID" value="NZ_JANIDY010000002.1"/>
</dbReference>
<dbReference type="PANTHER" id="PTHR46173">
    <property type="entry name" value="CCA TRNA NUCLEOTIDYLTRANSFERASE 1, MITOCHONDRIAL"/>
    <property type="match status" value="1"/>
</dbReference>
<comment type="cofactor">
    <cofactor evidence="1">
        <name>Mg(2+)</name>
        <dbReference type="ChEBI" id="CHEBI:18420"/>
    </cofactor>
</comment>
<keyword evidence="12" id="KW-1185">Reference proteome</keyword>
<keyword evidence="2 8" id="KW-0808">Transferase</keyword>
<organism evidence="11 12">
    <name type="scientific">Bombella pluederhausensis</name>
    <dbReference type="NCBI Taxonomy" id="2967336"/>
    <lineage>
        <taxon>Bacteria</taxon>
        <taxon>Pseudomonadati</taxon>
        <taxon>Pseudomonadota</taxon>
        <taxon>Alphaproteobacteria</taxon>
        <taxon>Acetobacterales</taxon>
        <taxon>Acetobacteraceae</taxon>
        <taxon>Bombella</taxon>
    </lineage>
</organism>
<dbReference type="Gene3D" id="1.10.3090.10">
    <property type="entry name" value="cca-adding enzyme, domain 2"/>
    <property type="match status" value="1"/>
</dbReference>
<evidence type="ECO:0000313" key="12">
    <source>
        <dbReference type="Proteomes" id="UP001165576"/>
    </source>
</evidence>
<dbReference type="InterPro" id="IPR050264">
    <property type="entry name" value="Bact_CCA-adding_enz_type3_sf"/>
</dbReference>
<dbReference type="SUPFAM" id="SSF81301">
    <property type="entry name" value="Nucleotidyltransferase"/>
    <property type="match status" value="1"/>
</dbReference>
<comment type="caution">
    <text evidence="11">The sequence shown here is derived from an EMBL/GenBank/DDBJ whole genome shotgun (WGS) entry which is preliminary data.</text>
</comment>
<protein>
    <submittedName>
        <fullName evidence="11">CCA tRNA nucleotidyltransferase</fullName>
    </submittedName>
</protein>
<evidence type="ECO:0000256" key="6">
    <source>
        <dbReference type="ARBA" id="ARBA00022741"/>
    </source>
</evidence>
<dbReference type="Pfam" id="PF12627">
    <property type="entry name" value="PolyA_pol_RNAbd"/>
    <property type="match status" value="1"/>
</dbReference>
<keyword evidence="3" id="KW-0819">tRNA processing</keyword>
<name>A0ABT3WKC4_9PROT</name>
<dbReference type="SUPFAM" id="SSF81891">
    <property type="entry name" value="Poly A polymerase C-terminal region-like"/>
    <property type="match status" value="1"/>
</dbReference>
<gene>
    <name evidence="11" type="ORF">NQF86_06130</name>
</gene>
<dbReference type="Pfam" id="PF01743">
    <property type="entry name" value="PolyA_pol"/>
    <property type="match status" value="1"/>
</dbReference>
<comment type="similarity">
    <text evidence="8">Belongs to the tRNA nucleotidyltransferase/poly(A) polymerase family.</text>
</comment>
<evidence type="ECO:0000259" key="10">
    <source>
        <dbReference type="Pfam" id="PF12627"/>
    </source>
</evidence>
<dbReference type="InterPro" id="IPR032828">
    <property type="entry name" value="PolyA_RNA-bd"/>
</dbReference>
<evidence type="ECO:0000259" key="9">
    <source>
        <dbReference type="Pfam" id="PF01743"/>
    </source>
</evidence>
<keyword evidence="6" id="KW-0547">Nucleotide-binding</keyword>
<sequence length="415" mass="46192">MRVTALNPEPAILLAALSDIPGHTGLDRIWKALPQARLVGGCVRDLLCGREVHDLDLASPFPPEDAQKRLEQAGAKVIPTGLEHGTITAVIDHHPYEITTLRRDVSTDGRHAVVAWTDDWKEDAQRRDFTINAMSLDQDGQLYDYFGGLDDLRAGHVRFVGQAAQRIEEDALRCLRFFRFFARYGQGEPDKGACQAIARLKDMMTRLSVERVAMELLKILSGPQLLRTLELMEETGSLAVLLPHHAPLSALKRLLACGDPSEPLHRLAVLYPPGGADGQGLAEIGAYLKLSNESRAVLAALAKPKPELAATLDDDGLRRVLFQQDRSILLLWSWLVQARELGRPDAGWDELRQRLEALEQPVFPLAGRDLIVLGVKPGPEMGQWLKKVQHWWLEQGCRPDAEACRDWLTGQLSPR</sequence>
<dbReference type="Proteomes" id="UP001165576">
    <property type="component" value="Unassembled WGS sequence"/>
</dbReference>
<keyword evidence="4" id="KW-0548">Nucleotidyltransferase</keyword>
<dbReference type="CDD" id="cd05398">
    <property type="entry name" value="NT_ClassII-CCAase"/>
    <property type="match status" value="1"/>
</dbReference>
<dbReference type="InterPro" id="IPR043519">
    <property type="entry name" value="NT_sf"/>
</dbReference>
<evidence type="ECO:0000256" key="2">
    <source>
        <dbReference type="ARBA" id="ARBA00022679"/>
    </source>
</evidence>
<proteinExistence type="inferred from homology"/>
<evidence type="ECO:0000313" key="11">
    <source>
        <dbReference type="EMBL" id="MCX5618242.1"/>
    </source>
</evidence>
<dbReference type="PANTHER" id="PTHR46173:SF1">
    <property type="entry name" value="CCA TRNA NUCLEOTIDYLTRANSFERASE 1, MITOCHONDRIAL"/>
    <property type="match status" value="1"/>
</dbReference>